<dbReference type="Proteomes" id="UP000039370">
    <property type="component" value="Unassembled WGS sequence"/>
</dbReference>
<gene>
    <name evidence="1" type="ORF">CCAN11_1730014</name>
</gene>
<name>A0A0B7IEP0_9FLAO</name>
<evidence type="ECO:0008006" key="3">
    <source>
        <dbReference type="Google" id="ProtNLM"/>
    </source>
</evidence>
<dbReference type="EMBL" id="CDOK01000083">
    <property type="protein sequence ID" value="CEN48487.1"/>
    <property type="molecule type" value="Genomic_DNA"/>
</dbReference>
<proteinExistence type="predicted"/>
<evidence type="ECO:0000313" key="2">
    <source>
        <dbReference type="Proteomes" id="UP000039370"/>
    </source>
</evidence>
<dbReference type="AlphaFoldDB" id="A0A0B7IEP0"/>
<organism evidence="1 2">
    <name type="scientific">Capnocytophaga canimorsus</name>
    <dbReference type="NCBI Taxonomy" id="28188"/>
    <lineage>
        <taxon>Bacteria</taxon>
        <taxon>Pseudomonadati</taxon>
        <taxon>Bacteroidota</taxon>
        <taxon>Flavobacteriia</taxon>
        <taxon>Flavobacteriales</taxon>
        <taxon>Flavobacteriaceae</taxon>
        <taxon>Capnocytophaga</taxon>
    </lineage>
</organism>
<evidence type="ECO:0000313" key="1">
    <source>
        <dbReference type="EMBL" id="CEN48487.1"/>
    </source>
</evidence>
<reference evidence="2" key="1">
    <citation type="submission" date="2015-01" db="EMBL/GenBank/DDBJ databases">
        <authorList>
            <person name="MANFREDI Pablo"/>
        </authorList>
    </citation>
    <scope>NUCLEOTIDE SEQUENCE [LARGE SCALE GENOMIC DNA]</scope>
    <source>
        <strain evidence="2">Cc11</strain>
    </source>
</reference>
<accession>A0A0B7IEP0</accession>
<protein>
    <recommendedName>
        <fullName evidence="3">50S ribosomal protein L11 methyltransferase</fullName>
    </recommendedName>
</protein>
<sequence length="60" mass="7095">MSNYIEYDFVITPLGEACEILVAELAEFGFESFVDSENGILAYVQEKDWYPEIFRRYLYP</sequence>